<proteinExistence type="predicted"/>
<dbReference type="SUPFAM" id="SSF103190">
    <property type="entry name" value="Sensory domain-like"/>
    <property type="match status" value="1"/>
</dbReference>
<evidence type="ECO:0000256" key="1">
    <source>
        <dbReference type="SAM" id="SignalP"/>
    </source>
</evidence>
<sequence>MRVILMLTCVVMTVHYTAVSGNLNGRTFSLALTNLSTNVLGLTKMQNIIDQRAEVHSEKINGTGIVLKLARALFMKFRSAFEAVDKIAETLEAEYRQGYFNDTEALSCADASPSQMEYNFLFKKKINTRQPCFLEPNDGKLTHRIPTSANLSKAFRDNFSRLEYIKWQYFGTQDGVWVMYPTQDMGKRGAYDPQLRSWYVETAAPQPKDIVIVFDRSESMGTKRMRTAQEAAKTLIGTLNPSDRVGVVAFSDIVRTPPGCYSEKLAFATDDNKKKLCEYLDGVTATGGTNYVDALKKAFQLLTKSAASHTDETRQKVVLFLTDGGAVKEPNYILTQIADFNAKLNNEVVILTYGIGEDLDKTAEDLLKDMAKQTMSDQAKGNITRGTFTHVDNMAGLRLSLGSYYKQFSSPNQRSRPVVSAPFIDDSGLGVVISVCKPVFHDQQLQGVAAIDLRLADLLSSVTYYYSGEYSYVFIIDKSGRTLLHPLLPNPSTSERTARAIVDISTLEPKASREGVISKMKSGKPGRKSLEITEVLSRGDPNLDGVKSVTVTATYDWRPIAGTSFCVCVVVPDDNRMVQSRGFVTAKKFVYHRLDLQPNKVPLCTIGKKLGTRQTPLIKLTGAAFLDPNVYFNRVETAETVQTYGHFVAGTATSNPNLKPGVRQAAALTEYLDDFWRSSVYPYWRYLGNRHGVFKIYSGTVMPKNYDPTIRRWFLSAVANNGDAVLTPPYEDAFGAGVVVTLCKTLVQRRTGGTHSAKDKILGVMAMDMKLNTVRTLLSELFPTCDDVDKS</sequence>
<reference evidence="3" key="1">
    <citation type="journal article" date="2023" name="Mol. Biol. Evol.">
        <title>Third-Generation Sequencing Reveals the Adaptive Role of the Epigenome in Three Deep-Sea Polychaetes.</title>
        <authorList>
            <person name="Perez M."/>
            <person name="Aroh O."/>
            <person name="Sun Y."/>
            <person name="Lan Y."/>
            <person name="Juniper S.K."/>
            <person name="Young C.R."/>
            <person name="Angers B."/>
            <person name="Qian P.Y."/>
        </authorList>
    </citation>
    <scope>NUCLEOTIDE SEQUENCE</scope>
    <source>
        <strain evidence="3">R07B-5</strain>
    </source>
</reference>
<dbReference type="AlphaFoldDB" id="A0AAD9KNB1"/>
<accession>A0AAD9KNB1</accession>
<dbReference type="SUPFAM" id="SSF53300">
    <property type="entry name" value="vWA-like"/>
    <property type="match status" value="1"/>
</dbReference>
<dbReference type="InterPro" id="IPR029151">
    <property type="entry name" value="Sensor-like_sf"/>
</dbReference>
<dbReference type="InterPro" id="IPR002035">
    <property type="entry name" value="VWF_A"/>
</dbReference>
<dbReference type="Gene3D" id="3.30.450.20">
    <property type="entry name" value="PAS domain"/>
    <property type="match status" value="2"/>
</dbReference>
<dbReference type="EMBL" id="JAODUO010000810">
    <property type="protein sequence ID" value="KAK2174332.1"/>
    <property type="molecule type" value="Genomic_DNA"/>
</dbReference>
<keyword evidence="1" id="KW-0732">Signal</keyword>
<evidence type="ECO:0000313" key="4">
    <source>
        <dbReference type="Proteomes" id="UP001209878"/>
    </source>
</evidence>
<feature type="chain" id="PRO_5041908631" description="VWFA domain-containing protein" evidence="1">
    <location>
        <begin position="22"/>
        <end position="791"/>
    </location>
</feature>
<organism evidence="3 4">
    <name type="scientific">Ridgeia piscesae</name>
    <name type="common">Tubeworm</name>
    <dbReference type="NCBI Taxonomy" id="27915"/>
    <lineage>
        <taxon>Eukaryota</taxon>
        <taxon>Metazoa</taxon>
        <taxon>Spiralia</taxon>
        <taxon>Lophotrochozoa</taxon>
        <taxon>Annelida</taxon>
        <taxon>Polychaeta</taxon>
        <taxon>Sedentaria</taxon>
        <taxon>Canalipalpata</taxon>
        <taxon>Sabellida</taxon>
        <taxon>Siboglinidae</taxon>
        <taxon>Ridgeia</taxon>
    </lineage>
</organism>
<dbReference type="Gene3D" id="3.40.50.410">
    <property type="entry name" value="von Willebrand factor, type A domain"/>
    <property type="match status" value="1"/>
</dbReference>
<keyword evidence="4" id="KW-1185">Reference proteome</keyword>
<dbReference type="InterPro" id="IPR051173">
    <property type="entry name" value="Ca_channel_alpha-2/delta"/>
</dbReference>
<dbReference type="Proteomes" id="UP001209878">
    <property type="component" value="Unassembled WGS sequence"/>
</dbReference>
<dbReference type="PANTHER" id="PTHR10166:SF66">
    <property type="entry name" value="VWFA AND CACHE DOMAIN-CONTAINING PROTEIN CG16868"/>
    <property type="match status" value="1"/>
</dbReference>
<protein>
    <recommendedName>
        <fullName evidence="2">VWFA domain-containing protein</fullName>
    </recommendedName>
</protein>
<dbReference type="InterPro" id="IPR036465">
    <property type="entry name" value="vWFA_dom_sf"/>
</dbReference>
<dbReference type="PANTHER" id="PTHR10166">
    <property type="entry name" value="VOLTAGE-DEPENDENT CALCIUM CHANNEL SUBUNIT ALPHA-2/DELTA-RELATED"/>
    <property type="match status" value="1"/>
</dbReference>
<feature type="signal peptide" evidence="1">
    <location>
        <begin position="1"/>
        <end position="21"/>
    </location>
</feature>
<dbReference type="GO" id="GO:0005245">
    <property type="term" value="F:voltage-gated calcium channel activity"/>
    <property type="evidence" value="ECO:0007669"/>
    <property type="project" value="TreeGrafter"/>
</dbReference>
<name>A0AAD9KNB1_RIDPI</name>
<dbReference type="Pfam" id="PF00092">
    <property type="entry name" value="VWA"/>
    <property type="match status" value="1"/>
</dbReference>
<evidence type="ECO:0000259" key="2">
    <source>
        <dbReference type="PROSITE" id="PS50234"/>
    </source>
</evidence>
<dbReference type="GO" id="GO:0005891">
    <property type="term" value="C:voltage-gated calcium channel complex"/>
    <property type="evidence" value="ECO:0007669"/>
    <property type="project" value="TreeGrafter"/>
</dbReference>
<dbReference type="SMART" id="SM00327">
    <property type="entry name" value="VWA"/>
    <property type="match status" value="1"/>
</dbReference>
<feature type="domain" description="VWFA" evidence="2">
    <location>
        <begin position="209"/>
        <end position="408"/>
    </location>
</feature>
<evidence type="ECO:0000313" key="3">
    <source>
        <dbReference type="EMBL" id="KAK2174332.1"/>
    </source>
</evidence>
<dbReference type="PROSITE" id="PS50234">
    <property type="entry name" value="VWFA"/>
    <property type="match status" value="1"/>
</dbReference>
<comment type="caution">
    <text evidence="3">The sequence shown here is derived from an EMBL/GenBank/DDBJ whole genome shotgun (WGS) entry which is preliminary data.</text>
</comment>
<gene>
    <name evidence="3" type="ORF">NP493_808g01001</name>
</gene>